<evidence type="ECO:0000256" key="10">
    <source>
        <dbReference type="ARBA" id="ARBA00023180"/>
    </source>
</evidence>
<evidence type="ECO:0000256" key="1">
    <source>
        <dbReference type="ARBA" id="ARBA00004302"/>
    </source>
</evidence>
<feature type="disulfide bond" evidence="12">
    <location>
        <begin position="1252"/>
        <end position="1266"/>
    </location>
</feature>
<dbReference type="eggNOG" id="KOG1836">
    <property type="taxonomic scope" value="Eukaryota"/>
</dbReference>
<dbReference type="GO" id="GO:0009888">
    <property type="term" value="P:tissue development"/>
    <property type="evidence" value="ECO:0007669"/>
    <property type="project" value="TreeGrafter"/>
</dbReference>
<feature type="disulfide bond" evidence="12">
    <location>
        <begin position="1343"/>
        <end position="1352"/>
    </location>
</feature>
<gene>
    <name evidence="18" type="primary">100638010</name>
</gene>
<feature type="disulfide bond" evidence="12">
    <location>
        <begin position="1083"/>
        <end position="1092"/>
    </location>
</feature>
<dbReference type="PROSITE" id="PS50027">
    <property type="entry name" value="EGF_LAM_2"/>
    <property type="match status" value="10"/>
</dbReference>
<dbReference type="EnsemblMetazoa" id="XM_019998717.1">
    <property type="protein sequence ID" value="XP_019854276.1"/>
    <property type="gene ID" value="LOC100638010"/>
</dbReference>
<feature type="domain" description="Laminin N-terminal" evidence="17">
    <location>
        <begin position="16"/>
        <end position="224"/>
    </location>
</feature>
<evidence type="ECO:0000313" key="18">
    <source>
        <dbReference type="EnsemblMetazoa" id="Aqu2.1.26988_001"/>
    </source>
</evidence>
<dbReference type="GO" id="GO:0007155">
    <property type="term" value="P:cell adhesion"/>
    <property type="evidence" value="ECO:0007669"/>
    <property type="project" value="UniProtKB-KW"/>
</dbReference>
<dbReference type="SMART" id="SM00181">
    <property type="entry name" value="EGF"/>
    <property type="match status" value="8"/>
</dbReference>
<keyword evidence="7" id="KW-0130">Cell adhesion</keyword>
<keyword evidence="4 14" id="KW-0732">Signal</keyword>
<feature type="chain" id="PRO_5012304701" evidence="14">
    <location>
        <begin position="19"/>
        <end position="2092"/>
    </location>
</feature>
<dbReference type="PRINTS" id="PR00011">
    <property type="entry name" value="EGFLAMININ"/>
</dbReference>
<dbReference type="EnsemblMetazoa" id="Aqu2.1.26988_001">
    <property type="protein sequence ID" value="Aqu2.1.26988_001"/>
    <property type="gene ID" value="Aqu2.1.26988"/>
</dbReference>
<dbReference type="Pfam" id="PF24973">
    <property type="entry name" value="EGF_LMN_ATRN"/>
    <property type="match status" value="3"/>
</dbReference>
<protein>
    <submittedName>
        <fullName evidence="18">Uncharacterized protein</fullName>
    </submittedName>
</protein>
<name>A0A1X7UHN7_AMPQE</name>
<feature type="disulfide bond" evidence="12">
    <location>
        <begin position="1391"/>
        <end position="1400"/>
    </location>
</feature>
<feature type="disulfide bond" evidence="12">
    <location>
        <begin position="1220"/>
        <end position="1237"/>
    </location>
</feature>
<dbReference type="KEGG" id="aqu:100638010"/>
<feature type="disulfide bond" evidence="12">
    <location>
        <begin position="1095"/>
        <end position="1109"/>
    </location>
</feature>
<keyword evidence="2" id="KW-0964">Secreted</keyword>
<feature type="domain" description="Laminin EGF-like" evidence="15">
    <location>
        <begin position="1372"/>
        <end position="1417"/>
    </location>
</feature>
<evidence type="ECO:0000259" key="15">
    <source>
        <dbReference type="PROSITE" id="PS50027"/>
    </source>
</evidence>
<dbReference type="CDD" id="cd00055">
    <property type="entry name" value="EGF_Lam"/>
    <property type="match status" value="14"/>
</dbReference>
<keyword evidence="5" id="KW-0677">Repeat</keyword>
<dbReference type="PROSITE" id="PS01248">
    <property type="entry name" value="EGF_LAM_1"/>
    <property type="match status" value="4"/>
</dbReference>
<dbReference type="SMART" id="SM00180">
    <property type="entry name" value="EGF_Lam"/>
    <property type="match status" value="17"/>
</dbReference>
<dbReference type="SUPFAM" id="SSF49785">
    <property type="entry name" value="Galactose-binding domain-like"/>
    <property type="match status" value="1"/>
</dbReference>
<dbReference type="Proteomes" id="UP000007879">
    <property type="component" value="Unassembled WGS sequence"/>
</dbReference>
<evidence type="ECO:0000256" key="11">
    <source>
        <dbReference type="ARBA" id="ARBA00023292"/>
    </source>
</evidence>
<feature type="disulfide bond" evidence="12">
    <location>
        <begin position="1355"/>
        <end position="1369"/>
    </location>
</feature>
<evidence type="ECO:0000256" key="2">
    <source>
        <dbReference type="ARBA" id="ARBA00022525"/>
    </source>
</evidence>
<comment type="caution">
    <text evidence="12">Lacks conserved residue(s) required for the propagation of feature annotation.</text>
</comment>
<proteinExistence type="predicted"/>
<evidence type="ECO:0000259" key="16">
    <source>
        <dbReference type="PROSITE" id="PS51116"/>
    </source>
</evidence>
<dbReference type="InParanoid" id="A0A1X7UHN7"/>
<keyword evidence="6" id="KW-0084">Basement membrane</keyword>
<reference evidence="18" key="2">
    <citation type="submission" date="2017-05" db="UniProtKB">
        <authorList>
            <consortium name="EnsemblMetazoa"/>
        </authorList>
    </citation>
    <scope>IDENTIFICATION</scope>
</reference>
<dbReference type="InterPro" id="IPR008979">
    <property type="entry name" value="Galactose-bd-like_sf"/>
</dbReference>
<feature type="disulfide bond" evidence="12">
    <location>
        <begin position="664"/>
        <end position="676"/>
    </location>
</feature>
<feature type="disulfide bond" evidence="12">
    <location>
        <begin position="280"/>
        <end position="292"/>
    </location>
</feature>
<dbReference type="FunFam" id="2.10.25.10:FF:000188">
    <property type="entry name" value="Laminin subunit gamma 2"/>
    <property type="match status" value="1"/>
</dbReference>
<feature type="coiled-coil region" evidence="13">
    <location>
        <begin position="1739"/>
        <end position="1766"/>
    </location>
</feature>
<evidence type="ECO:0000256" key="9">
    <source>
        <dbReference type="ARBA" id="ARBA00023157"/>
    </source>
</evidence>
<dbReference type="Gene3D" id="2.60.120.260">
    <property type="entry name" value="Galactose-binding domain-like"/>
    <property type="match status" value="1"/>
</dbReference>
<evidence type="ECO:0000256" key="7">
    <source>
        <dbReference type="ARBA" id="ARBA00022889"/>
    </source>
</evidence>
<dbReference type="PANTHER" id="PTHR10574:SF406">
    <property type="entry name" value="LAMININ SUBUNIT ALPHA 5"/>
    <property type="match status" value="1"/>
</dbReference>
<feature type="domain" description="Laminin EGF-like" evidence="15">
    <location>
        <begin position="1005"/>
        <end position="1057"/>
    </location>
</feature>
<evidence type="ECO:0000259" key="17">
    <source>
        <dbReference type="PROSITE" id="PS51117"/>
    </source>
</evidence>
<feature type="signal peptide" evidence="14">
    <location>
        <begin position="1"/>
        <end position="18"/>
    </location>
</feature>
<feature type="disulfide bond" evidence="12">
    <location>
        <begin position="637"/>
        <end position="646"/>
    </location>
</feature>
<evidence type="ECO:0000256" key="3">
    <source>
        <dbReference type="ARBA" id="ARBA00022530"/>
    </source>
</evidence>
<dbReference type="GO" id="GO:0005604">
    <property type="term" value="C:basement membrane"/>
    <property type="evidence" value="ECO:0007669"/>
    <property type="project" value="UniProtKB-SubCell"/>
</dbReference>
<reference evidence="19" key="1">
    <citation type="journal article" date="2010" name="Nature">
        <title>The Amphimedon queenslandica genome and the evolution of animal complexity.</title>
        <authorList>
            <person name="Srivastava M."/>
            <person name="Simakov O."/>
            <person name="Chapman J."/>
            <person name="Fahey B."/>
            <person name="Gauthier M.E."/>
            <person name="Mitros T."/>
            <person name="Richards G.S."/>
            <person name="Conaco C."/>
            <person name="Dacre M."/>
            <person name="Hellsten U."/>
            <person name="Larroux C."/>
            <person name="Putnam N.H."/>
            <person name="Stanke M."/>
            <person name="Adamska M."/>
            <person name="Darling A."/>
            <person name="Degnan S.M."/>
            <person name="Oakley T.H."/>
            <person name="Plachetzki D.C."/>
            <person name="Zhai Y."/>
            <person name="Adamski M."/>
            <person name="Calcino A."/>
            <person name="Cummins S.F."/>
            <person name="Goodstein D.M."/>
            <person name="Harris C."/>
            <person name="Jackson D.J."/>
            <person name="Leys S.P."/>
            <person name="Shu S."/>
            <person name="Woodcroft B.J."/>
            <person name="Vervoort M."/>
            <person name="Kosik K.S."/>
            <person name="Manning G."/>
            <person name="Degnan B.M."/>
            <person name="Rokhsar D.S."/>
        </authorList>
    </citation>
    <scope>NUCLEOTIDE SEQUENCE [LARGE SCALE GENOMIC DNA]</scope>
</reference>
<dbReference type="InterPro" id="IPR013015">
    <property type="entry name" value="Laminin_IV_B"/>
</dbReference>
<evidence type="ECO:0000256" key="8">
    <source>
        <dbReference type="ARBA" id="ARBA00023054"/>
    </source>
</evidence>
<evidence type="ECO:0000256" key="13">
    <source>
        <dbReference type="SAM" id="Coils"/>
    </source>
</evidence>
<keyword evidence="10" id="KW-0325">Glycoprotein</keyword>
<dbReference type="eggNOG" id="KOG0994">
    <property type="taxonomic scope" value="Eukaryota"/>
</dbReference>
<dbReference type="SMART" id="SM00136">
    <property type="entry name" value="LamNT"/>
    <property type="match status" value="1"/>
</dbReference>
<dbReference type="FunFam" id="2.10.25.10:FF:000051">
    <property type="entry name" value="Laminin subunit alpha 4"/>
    <property type="match status" value="3"/>
</dbReference>
<feature type="disulfide bond" evidence="12">
    <location>
        <begin position="301"/>
        <end position="310"/>
    </location>
</feature>
<keyword evidence="19" id="KW-1185">Reference proteome</keyword>
<keyword evidence="3" id="KW-0272">Extracellular matrix</keyword>
<feature type="domain" description="Laminin EGF-like" evidence="15">
    <location>
        <begin position="1463"/>
        <end position="1507"/>
    </location>
</feature>
<evidence type="ECO:0000256" key="4">
    <source>
        <dbReference type="ARBA" id="ARBA00022729"/>
    </source>
</evidence>
<organism evidence="18">
    <name type="scientific">Amphimedon queenslandica</name>
    <name type="common">Sponge</name>
    <dbReference type="NCBI Taxonomy" id="400682"/>
    <lineage>
        <taxon>Eukaryota</taxon>
        <taxon>Metazoa</taxon>
        <taxon>Porifera</taxon>
        <taxon>Demospongiae</taxon>
        <taxon>Heteroscleromorpha</taxon>
        <taxon>Haplosclerida</taxon>
        <taxon>Niphatidae</taxon>
        <taxon>Amphimedon</taxon>
    </lineage>
</organism>
<feature type="disulfide bond" evidence="12">
    <location>
        <begin position="1041"/>
        <end position="1055"/>
    </location>
</feature>
<accession>A0A1X7UHN7</accession>
<evidence type="ECO:0000256" key="5">
    <source>
        <dbReference type="ARBA" id="ARBA00022737"/>
    </source>
</evidence>
<sequence>MYLLTVLLFSSLVLNSSPQCIPSESVTTPSGDLTLGRLLNISSECSGGYCPNGILLPCTSNSSGLISDDNTDTMWISEVDPDLPVTITLDLTNLMILHDINIQWESPTPSSMILERSSDYGLNWSVYRYWSTDCSSDFNMSSISVYDTDIMNTTDPICTDTDLADYPGSEVSFSVYSHCFSDPSYQLVTNVRLSILNVTAATNATNDTDCGAFVAISELSLNGSCHCNGRAENCQPLGTETNHTNKVYSGCECASSYKGTHCQQCQDEYYDISSGCTKSCSCNEMGSTNKSCDSVTGQCYCKTGVTGDKCNETANGYYFRALDHNIAEAEYGQLSMGITGYYPIDTALRYTGKGLVRIPATGGTVGLSMTVDKTGPYSVILRYTTTIDIDSVFVSIQSSRNVTQSLDCVNQSQPIPTSYNSTMLTLLSLQGYNPNTRVHCFEEGITYNITVNYYPTTGHEWMLDSVVLSPDQTDYINSLPIVQMFSTITCLTLIAELENPQYCHPHVFNLSLLFYGEVYECGSPNSIGITGDTCDPYGGSWGCSSNYTGTLCTDCSNGYYNNTNGRCIECPFLCNSTGSINVACDTDTGSCVCKDNVIGEECDSCPSSNHVFSSSGCIDTCNCTYGSCNVTNGDCICPPNVMGDQCESCDDYHYSISDAGCIACECNPRGSLSLSCDNVTGQCDCKDAAVGTQCNDCPTNGHYKTVGSDQSLCLPCFCFNHSQTCQPDSSNYIQGNVQSNFTELCPLNMDCTDGWTFNDDNNTFNNPDSLSYTIFGDASPVFIAPDRYHDDYHLSYGLNIIINIQLTSTSQRIDSFIWINGSGLTIVHKMIVEGNQITVPLVESYWRLGEDYDSSNTSTPYQFISVLTNITDIRFSAKFTDNMYIEINYFQGFRIQTIDRRNTSIDPGADYTVGHCECPAGHTGVFCDECMNGYYRPSGVLLDLCIPCNCNGHADSCDPATGVCINCTGNTEGDQCQSCSTGYSGTDCSQCDNGYYNESNTCIKCDCNGNTDPSLFPSCNASTGQCINCLNNTTGDKCQTCLPGYYGDVINSKPCEPCECNINGTQSVDNPCIPGIPFETCVCKPFVTGAHCTTCIDGYYGDPINGIDCLQCPCPTEENSHSSSCHEGAGGVVCNNCEDGYTGDRCEICADGHYGNATIGLCSNCTCNDNFDISLGSSCDKTTGHCSGCTNNTEGTQCQFCITGYYGNVEMKVPCKSCSCNLNATISGVCDRSTGVCWCKEHVSPDSGCNTCIPGYYGNPANGGDCFPCSCNNRSSTCYLGNDGSGICDDCSTGYAGDQCEECSDGYFMEDNGTCSRCNCNGNIDPALPGLSCNSSTGVCLQCLYNTTGEQCEECSNGYYGNPANGTPCQKCNCSASGTLRCDTKTGDCICHPNITGPDCSECMDTLWGSPDEGCRPCNCCTNNTKCDKETGQCPCYDITLDRTCCDCIHGYYNYSITGCTACDCGMLSESAQCNSTGHCQCLPEGTGTKCDSCQTGFTGIAPNCTECDDCHFIWSDTLSSLQLNITDLSTRILTILHYYEGYTQSDISSVINNISMTLTMSEELLMQQSIDTKIFNNITAILTEIINNYTSLMNDISLLNPTIMDANATLRLAEQYIQNITSSGYQNYTITEIHPSLVSLNNTLNLLLGQSMNQSLLLEEYRDEVISLMNLVLALQGNASMEEEAILNANITSHTAQAMVDSTRSFIKNISVINDTLLDIEEDVRNIEIDINASDTSYTDLDTDIQMLNNKINNLMTQLNTLSGLSEGLYISAKVLKQQSYNSVVSVGALMASANAAMDDAQSLIMMINKAQDGVMNSTIKLVESDELATNISSLELPSLSSATELAANINSSIIPDSDITDLLTDANNSVVAAMEALEGAMNTSAMVTDLEYKVSNLTNNIKETRRRLESAEQTHNETNRNIESINTTLREVNETVQSVPDTYTLSETAKDKERDLTQGETVLQAASMNATSLNNAVQQILSNVTSEQMLMESIAVNVSSVKDEAMLRVNASMTALNKTDELTESAQQLNNTANTVKLQRLKSLLAEYQSKVVEAQAVRSKIGQLQNELKTMTADFTEAMERYKRCYKTP</sequence>
<keyword evidence="8 13" id="KW-0175">Coiled coil</keyword>
<dbReference type="InterPro" id="IPR000034">
    <property type="entry name" value="Laminin_IV"/>
</dbReference>
<keyword evidence="11 12" id="KW-0424">Laminin EGF-like domain</keyword>
<feature type="domain" description="Laminin EGF-like" evidence="15">
    <location>
        <begin position="280"/>
        <end position="325"/>
    </location>
</feature>
<dbReference type="PANTHER" id="PTHR10574">
    <property type="entry name" value="NETRIN/LAMININ-RELATED"/>
    <property type="match status" value="1"/>
</dbReference>
<comment type="subcellular location">
    <subcellularLocation>
        <location evidence="1">Secreted</location>
        <location evidence="1">Extracellular space</location>
        <location evidence="1">Extracellular matrix</location>
        <location evidence="1">Basement membrane</location>
    </subcellularLocation>
</comment>
<dbReference type="FunFam" id="2.10.25.10:FF:000090">
    <property type="entry name" value="laminin subunit alpha"/>
    <property type="match status" value="1"/>
</dbReference>
<dbReference type="InterPro" id="IPR050440">
    <property type="entry name" value="Laminin/Netrin_ECM"/>
</dbReference>
<evidence type="ECO:0000313" key="19">
    <source>
        <dbReference type="Proteomes" id="UP000007879"/>
    </source>
</evidence>
<feature type="disulfide bond" evidence="12">
    <location>
        <begin position="685"/>
        <end position="694"/>
    </location>
</feature>
<feature type="disulfide bond" evidence="12">
    <location>
        <begin position="1482"/>
        <end position="1491"/>
    </location>
</feature>
<dbReference type="PROSITE" id="PS51116">
    <property type="entry name" value="LAMININ_IVB"/>
    <property type="match status" value="1"/>
</dbReference>
<dbReference type="InterPro" id="IPR056863">
    <property type="entry name" value="LMN_ATRN_NET-like_EGF"/>
</dbReference>
<dbReference type="OrthoDB" id="8545473at2759"/>
<feature type="disulfide bond" evidence="12">
    <location>
        <begin position="1218"/>
        <end position="1230"/>
    </location>
</feature>
<dbReference type="PROSITE" id="PS51117">
    <property type="entry name" value="LAMININ_NTER"/>
    <property type="match status" value="1"/>
</dbReference>
<feature type="domain" description="Laminin EGF-like" evidence="15">
    <location>
        <begin position="664"/>
        <end position="715"/>
    </location>
</feature>
<evidence type="ECO:0000256" key="6">
    <source>
        <dbReference type="ARBA" id="ARBA00022869"/>
    </source>
</evidence>
<evidence type="ECO:0000256" key="12">
    <source>
        <dbReference type="PROSITE-ProRule" id="PRU00460"/>
    </source>
</evidence>
<dbReference type="Gene3D" id="2.170.300.10">
    <property type="entry name" value="Tie2 ligand-binding domain superfamily"/>
    <property type="match status" value="3"/>
</dbReference>
<feature type="domain" description="Laminin EGF-like" evidence="15">
    <location>
        <begin position="621"/>
        <end position="663"/>
    </location>
</feature>
<dbReference type="InterPro" id="IPR000742">
    <property type="entry name" value="EGF"/>
</dbReference>
<feature type="domain" description="Laminin EGF-like" evidence="15">
    <location>
        <begin position="1218"/>
        <end position="1268"/>
    </location>
</feature>
<dbReference type="InterPro" id="IPR008211">
    <property type="entry name" value="Laminin_N"/>
</dbReference>
<dbReference type="Pfam" id="PF00052">
    <property type="entry name" value="Laminin_B"/>
    <property type="match status" value="1"/>
</dbReference>
<feature type="domain" description="Laminin EGF-like" evidence="15">
    <location>
        <begin position="1318"/>
        <end position="1371"/>
    </location>
</feature>
<feature type="disulfide bond" evidence="12">
    <location>
        <begin position="979"/>
        <end position="988"/>
    </location>
</feature>
<feature type="domain" description="Laminin EGF-like" evidence="15">
    <location>
        <begin position="948"/>
        <end position="1004"/>
    </location>
</feature>
<dbReference type="Pfam" id="PF00053">
    <property type="entry name" value="EGF_laminin"/>
    <property type="match status" value="14"/>
</dbReference>
<feature type="domain" description="Laminin EGF-like" evidence="15">
    <location>
        <begin position="1058"/>
        <end position="1111"/>
    </location>
</feature>
<feature type="domain" description="Laminin IV type B" evidence="16">
    <location>
        <begin position="319"/>
        <end position="515"/>
    </location>
</feature>
<feature type="disulfide bond" evidence="12">
    <location>
        <begin position="1029"/>
        <end position="1038"/>
    </location>
</feature>
<evidence type="ECO:0000256" key="14">
    <source>
        <dbReference type="SAM" id="SignalP"/>
    </source>
</evidence>
<feature type="coiled-coil region" evidence="13">
    <location>
        <begin position="1889"/>
        <end position="1937"/>
    </location>
</feature>
<feature type="disulfide bond" evidence="12">
    <location>
        <begin position="666"/>
        <end position="683"/>
    </location>
</feature>
<dbReference type="InterPro" id="IPR002049">
    <property type="entry name" value="LE_dom"/>
</dbReference>
<feature type="disulfide bond" evidence="12">
    <location>
        <begin position="282"/>
        <end position="299"/>
    </location>
</feature>
<feature type="coiled-coil region" evidence="13">
    <location>
        <begin position="2040"/>
        <end position="2084"/>
    </location>
</feature>
<dbReference type="SUPFAM" id="SSF57196">
    <property type="entry name" value="EGF/Laminin"/>
    <property type="match status" value="6"/>
</dbReference>
<dbReference type="Gene3D" id="2.10.25.10">
    <property type="entry name" value="Laminin"/>
    <property type="match status" value="9"/>
</dbReference>
<keyword evidence="9 12" id="KW-1015">Disulfide bond</keyword>